<comment type="caution">
    <text evidence="3">The sequence shown here is derived from an EMBL/GenBank/DDBJ whole genome shotgun (WGS) entry which is preliminary data.</text>
</comment>
<gene>
    <name evidence="3" type="ORF">DVS81_02660</name>
</gene>
<accession>A0A369XRX5</accession>
<feature type="domain" description="Sulfatase-modifying factor enzyme-like" evidence="2">
    <location>
        <begin position="1"/>
        <end position="80"/>
    </location>
</feature>
<organism evidence="3 4">
    <name type="scientific">Candidatus Accumulibacter meliphilus</name>
    <dbReference type="NCBI Taxonomy" id="2211374"/>
    <lineage>
        <taxon>Bacteria</taxon>
        <taxon>Pseudomonadati</taxon>
        <taxon>Pseudomonadota</taxon>
        <taxon>Betaproteobacteria</taxon>
        <taxon>Candidatus Accumulibacter</taxon>
    </lineage>
</organism>
<evidence type="ECO:0000313" key="4">
    <source>
        <dbReference type="Proteomes" id="UP000253831"/>
    </source>
</evidence>
<dbReference type="InterPro" id="IPR016187">
    <property type="entry name" value="CTDL_fold"/>
</dbReference>
<dbReference type="InterPro" id="IPR005532">
    <property type="entry name" value="SUMF_dom"/>
</dbReference>
<proteinExistence type="predicted"/>
<protein>
    <recommendedName>
        <fullName evidence="2">Sulfatase-modifying factor enzyme-like domain-containing protein</fullName>
    </recommendedName>
</protein>
<feature type="region of interest" description="Disordered" evidence="1">
    <location>
        <begin position="44"/>
        <end position="107"/>
    </location>
</feature>
<reference evidence="3 4" key="1">
    <citation type="submission" date="2018-05" db="EMBL/GenBank/DDBJ databases">
        <title>Integrated omic analyses show evidence that a Ca. Accumulibacter phosphatis strain performs denitrification under micro-aerobic conditions.</title>
        <authorList>
            <person name="Camejo P.Y."/>
            <person name="Katherine M.D."/>
            <person name="Daniel N.R."/>
        </authorList>
    </citation>
    <scope>NUCLEOTIDE SEQUENCE [LARGE SCALE GENOMIC DNA]</scope>
    <source>
        <strain evidence="3">UW-LDO-IC</strain>
    </source>
</reference>
<dbReference type="InterPro" id="IPR042095">
    <property type="entry name" value="SUMF_sf"/>
</dbReference>
<evidence type="ECO:0000259" key="2">
    <source>
        <dbReference type="Pfam" id="PF03781"/>
    </source>
</evidence>
<dbReference type="Pfam" id="PF03781">
    <property type="entry name" value="FGE-sulfatase"/>
    <property type="match status" value="1"/>
</dbReference>
<dbReference type="Gene3D" id="3.90.1580.10">
    <property type="entry name" value="paralog of FGE (formylglycine-generating enzyme)"/>
    <property type="match status" value="1"/>
</dbReference>
<dbReference type="EMBL" id="QPGA01000002">
    <property type="protein sequence ID" value="RDE52150.1"/>
    <property type="molecule type" value="Genomic_DNA"/>
</dbReference>
<dbReference type="Proteomes" id="UP000253831">
    <property type="component" value="Unassembled WGS sequence"/>
</dbReference>
<sequence length="107" mass="11691">MRGNVWEWCADWYRDYATTPEGDPTGPQMAAGAYCAAARRPTAAGTRVVPGGSGSCPPTASRTPASGSPQVKANRRVGFRKSRWPSRRRHAADVERTYPGLTNDRRL</sequence>
<dbReference type="AlphaFoldDB" id="A0A369XRX5"/>
<feature type="compositionally biased region" description="Polar residues" evidence="1">
    <location>
        <begin position="56"/>
        <end position="71"/>
    </location>
</feature>
<dbReference type="SUPFAM" id="SSF56436">
    <property type="entry name" value="C-type lectin-like"/>
    <property type="match status" value="1"/>
</dbReference>
<name>A0A369XRX5_9PROT</name>
<feature type="compositionally biased region" description="Basic residues" evidence="1">
    <location>
        <begin position="73"/>
        <end position="90"/>
    </location>
</feature>
<evidence type="ECO:0000256" key="1">
    <source>
        <dbReference type="SAM" id="MobiDB-lite"/>
    </source>
</evidence>
<evidence type="ECO:0000313" key="3">
    <source>
        <dbReference type="EMBL" id="RDE52150.1"/>
    </source>
</evidence>